<feature type="domain" description="DUF218" evidence="1">
    <location>
        <begin position="13"/>
        <end position="131"/>
    </location>
</feature>
<dbReference type="RefSeq" id="WP_343903473.1">
    <property type="nucleotide sequence ID" value="NZ_BAAAIS010000002.1"/>
</dbReference>
<dbReference type="Proteomes" id="UP001597280">
    <property type="component" value="Unassembled WGS sequence"/>
</dbReference>
<protein>
    <submittedName>
        <fullName evidence="2">YdcF family protein</fullName>
    </submittedName>
</protein>
<reference evidence="3" key="1">
    <citation type="journal article" date="2019" name="Int. J. Syst. Evol. Microbiol.">
        <title>The Global Catalogue of Microorganisms (GCM) 10K type strain sequencing project: providing services to taxonomists for standard genome sequencing and annotation.</title>
        <authorList>
            <consortium name="The Broad Institute Genomics Platform"/>
            <consortium name="The Broad Institute Genome Sequencing Center for Infectious Disease"/>
            <person name="Wu L."/>
            <person name="Ma J."/>
        </authorList>
    </citation>
    <scope>NUCLEOTIDE SEQUENCE [LARGE SCALE GENOMIC DNA]</scope>
    <source>
        <strain evidence="3">JCM 11650</strain>
    </source>
</reference>
<proteinExistence type="predicted"/>
<dbReference type="CDD" id="cd06259">
    <property type="entry name" value="YdcF-like"/>
    <property type="match status" value="1"/>
</dbReference>
<evidence type="ECO:0000313" key="2">
    <source>
        <dbReference type="EMBL" id="MFD1834027.1"/>
    </source>
</evidence>
<gene>
    <name evidence="2" type="ORF">ACFSDA_02965</name>
</gene>
<name>A0ABW4PT78_9MICO</name>
<evidence type="ECO:0000259" key="1">
    <source>
        <dbReference type="Pfam" id="PF02698"/>
    </source>
</evidence>
<keyword evidence="3" id="KW-1185">Reference proteome</keyword>
<dbReference type="Gene3D" id="3.40.50.620">
    <property type="entry name" value="HUPs"/>
    <property type="match status" value="1"/>
</dbReference>
<accession>A0ABW4PT78</accession>
<comment type="caution">
    <text evidence="2">The sequence shown here is derived from an EMBL/GenBank/DDBJ whole genome shotgun (WGS) entry which is preliminary data.</text>
</comment>
<sequence>MLGYGNAPGELNGVNRRRLQRGLRSRHPRAASSLLLLSGGAVRSTVPEAELMAAHLRGPLGYRGALALETESRSTEDNVRLSVPFLEGADRIVLASDPLHELRAQEFLRRLRPDLAAHLAPADRSRPLEGWWLRPAEAVIGIEGLRRARMLGSWRA</sequence>
<dbReference type="InterPro" id="IPR003848">
    <property type="entry name" value="DUF218"/>
</dbReference>
<evidence type="ECO:0000313" key="3">
    <source>
        <dbReference type="Proteomes" id="UP001597280"/>
    </source>
</evidence>
<dbReference type="InterPro" id="IPR014729">
    <property type="entry name" value="Rossmann-like_a/b/a_fold"/>
</dbReference>
<dbReference type="EMBL" id="JBHUFL010000002">
    <property type="protein sequence ID" value="MFD1834027.1"/>
    <property type="molecule type" value="Genomic_DNA"/>
</dbReference>
<dbReference type="Pfam" id="PF02698">
    <property type="entry name" value="DUF218"/>
    <property type="match status" value="1"/>
</dbReference>
<organism evidence="2 3">
    <name type="scientific">Brachybacterium rhamnosum</name>
    <dbReference type="NCBI Taxonomy" id="173361"/>
    <lineage>
        <taxon>Bacteria</taxon>
        <taxon>Bacillati</taxon>
        <taxon>Actinomycetota</taxon>
        <taxon>Actinomycetes</taxon>
        <taxon>Micrococcales</taxon>
        <taxon>Dermabacteraceae</taxon>
        <taxon>Brachybacterium</taxon>
    </lineage>
</organism>